<feature type="region of interest" description="Disordered" evidence="1">
    <location>
        <begin position="39"/>
        <end position="98"/>
    </location>
</feature>
<protein>
    <submittedName>
        <fullName evidence="2">Uncharacterized protein</fullName>
    </submittedName>
</protein>
<dbReference type="Proteomes" id="UP001353858">
    <property type="component" value="Unassembled WGS sequence"/>
</dbReference>
<keyword evidence="3" id="KW-1185">Reference proteome</keyword>
<feature type="compositionally biased region" description="Polar residues" evidence="1">
    <location>
        <begin position="54"/>
        <end position="79"/>
    </location>
</feature>
<proteinExistence type="predicted"/>
<evidence type="ECO:0000313" key="2">
    <source>
        <dbReference type="EMBL" id="KAK4881472.1"/>
    </source>
</evidence>
<name>A0AAN7PB59_9COLE</name>
<sequence>MSNKFREAFRESFSRCCFMHMKRQHPKCTYSVLSRSALRGPDSCTDSSGREDASNQSNTTFTFETSQESGNIRKNNLKTSIRKPKDSDKPVNYTTSIEPSTFNKKNTTIPKKRKVWSIFCKYRSNSKRQPITFKDLMRRSDLDKVDEGRCHSSSSCDISNSSLKDVDHVLLEYELTGYLAMTKKKILRKKYDNIKKRTTKKFAEEKCNVHGTGGGPPIDIKFDPIDTEIKEFLGVRLEGNATEFGGDANVTDMISIVHNNQHIGDQINDIDMNEELIITNNDEDLHKILEPSTSATGVLEVYDHDYYQSTIDLPIDDGNQDGNKENMQTGDWSKYTLDMLRSTKSKALISGIKKRKNHLTTGEIYNKVSQWAEAKSKLENSKVMFTEKEQLLKLKLLQEKHDLEISILPKAADAEERRGEEEHQLKLKKQQEKHDIQMQILQLEHTKLLKNVKK</sequence>
<gene>
    <name evidence="2" type="ORF">RN001_004791</name>
</gene>
<accession>A0AAN7PB59</accession>
<reference evidence="3" key="1">
    <citation type="submission" date="2023-01" db="EMBL/GenBank/DDBJ databases">
        <title>Key to firefly adult light organ development and bioluminescence: homeobox transcription factors regulate luciferase expression and transportation to peroxisome.</title>
        <authorList>
            <person name="Fu X."/>
        </authorList>
    </citation>
    <scope>NUCLEOTIDE SEQUENCE [LARGE SCALE GENOMIC DNA]</scope>
</reference>
<organism evidence="2 3">
    <name type="scientific">Aquatica leii</name>
    <dbReference type="NCBI Taxonomy" id="1421715"/>
    <lineage>
        <taxon>Eukaryota</taxon>
        <taxon>Metazoa</taxon>
        <taxon>Ecdysozoa</taxon>
        <taxon>Arthropoda</taxon>
        <taxon>Hexapoda</taxon>
        <taxon>Insecta</taxon>
        <taxon>Pterygota</taxon>
        <taxon>Neoptera</taxon>
        <taxon>Endopterygota</taxon>
        <taxon>Coleoptera</taxon>
        <taxon>Polyphaga</taxon>
        <taxon>Elateriformia</taxon>
        <taxon>Elateroidea</taxon>
        <taxon>Lampyridae</taxon>
        <taxon>Luciolinae</taxon>
        <taxon>Aquatica</taxon>
    </lineage>
</organism>
<evidence type="ECO:0000256" key="1">
    <source>
        <dbReference type="SAM" id="MobiDB-lite"/>
    </source>
</evidence>
<dbReference type="AlphaFoldDB" id="A0AAN7PB59"/>
<evidence type="ECO:0000313" key="3">
    <source>
        <dbReference type="Proteomes" id="UP001353858"/>
    </source>
</evidence>
<comment type="caution">
    <text evidence="2">The sequence shown here is derived from an EMBL/GenBank/DDBJ whole genome shotgun (WGS) entry which is preliminary data.</text>
</comment>
<dbReference type="EMBL" id="JARPUR010000002">
    <property type="protein sequence ID" value="KAK4881472.1"/>
    <property type="molecule type" value="Genomic_DNA"/>
</dbReference>